<feature type="modified residue" description="4-aspartylphosphate" evidence="2">
    <location>
        <position position="54"/>
    </location>
</feature>
<name>W4MDK6_9BACT</name>
<dbReference type="HOGENOM" id="CLU_1114228_0_0_7"/>
<evidence type="ECO:0000259" key="3">
    <source>
        <dbReference type="PROSITE" id="PS50110"/>
    </source>
</evidence>
<sequence>MTPKTLLLVEDSFTIQKLVESTFTSAGYHVAIANDAREGLAKLPMVSPDIVLADASMPEMDGFQLCQTIRSTQGFERIPVLLLTSRFAAYDEIQGQRSGVTGYLAKPFDSYSLLSLVQQLIDQPPPATTGVWDPTTSDAQAEELTLPVPGNGEIAPNHAIHPPGMTDLSGAPMPQAYEDLTATLSHIIQETVQSYLVTLLDSLTPHIVEEVRTTVDAKIPELLEALLQREIDQLKQVAAQDEGLGEDQLS</sequence>
<evidence type="ECO:0000256" key="1">
    <source>
        <dbReference type="ARBA" id="ARBA00022553"/>
    </source>
</evidence>
<dbReference type="GO" id="GO:0000160">
    <property type="term" value="P:phosphorelay signal transduction system"/>
    <property type="evidence" value="ECO:0007669"/>
    <property type="project" value="InterPro"/>
</dbReference>
<dbReference type="PANTHER" id="PTHR44591">
    <property type="entry name" value="STRESS RESPONSE REGULATOR PROTEIN 1"/>
    <property type="match status" value="1"/>
</dbReference>
<evidence type="ECO:0000313" key="4">
    <source>
        <dbReference type="EMBL" id="ETX08016.1"/>
    </source>
</evidence>
<evidence type="ECO:0000256" key="2">
    <source>
        <dbReference type="PROSITE-ProRule" id="PRU00169"/>
    </source>
</evidence>
<dbReference type="Proteomes" id="UP000019140">
    <property type="component" value="Unassembled WGS sequence"/>
</dbReference>
<keyword evidence="5" id="KW-1185">Reference proteome</keyword>
<dbReference type="InterPro" id="IPR001789">
    <property type="entry name" value="Sig_transdc_resp-reg_receiver"/>
</dbReference>
<accession>W4MDK6</accession>
<evidence type="ECO:0000313" key="5">
    <source>
        <dbReference type="Proteomes" id="UP000019140"/>
    </source>
</evidence>
<dbReference type="InterPro" id="IPR050595">
    <property type="entry name" value="Bact_response_regulator"/>
</dbReference>
<dbReference type="PANTHER" id="PTHR44591:SF3">
    <property type="entry name" value="RESPONSE REGULATORY DOMAIN-CONTAINING PROTEIN"/>
    <property type="match status" value="1"/>
</dbReference>
<dbReference type="InterPro" id="IPR011006">
    <property type="entry name" value="CheY-like_superfamily"/>
</dbReference>
<feature type="domain" description="Response regulatory" evidence="3">
    <location>
        <begin position="5"/>
        <end position="121"/>
    </location>
</feature>
<reference evidence="4 5" key="1">
    <citation type="journal article" date="2014" name="Nature">
        <title>An environmental bacterial taxon with a large and distinct metabolic repertoire.</title>
        <authorList>
            <person name="Wilson M.C."/>
            <person name="Mori T."/>
            <person name="Ruckert C."/>
            <person name="Uria A.R."/>
            <person name="Helf M.J."/>
            <person name="Takada K."/>
            <person name="Gernert C."/>
            <person name="Steffens U.A."/>
            <person name="Heycke N."/>
            <person name="Schmitt S."/>
            <person name="Rinke C."/>
            <person name="Helfrich E.J."/>
            <person name="Brachmann A.O."/>
            <person name="Gurgui C."/>
            <person name="Wakimoto T."/>
            <person name="Kracht M."/>
            <person name="Crusemann M."/>
            <person name="Hentschel U."/>
            <person name="Abe I."/>
            <person name="Matsunaga S."/>
            <person name="Kalinowski J."/>
            <person name="Takeyama H."/>
            <person name="Piel J."/>
        </authorList>
    </citation>
    <scope>NUCLEOTIDE SEQUENCE [LARGE SCALE GENOMIC DNA]</scope>
    <source>
        <strain evidence="5">TSY2</strain>
    </source>
</reference>
<dbReference type="SMART" id="SM00448">
    <property type="entry name" value="REC"/>
    <property type="match status" value="1"/>
</dbReference>
<dbReference type="EMBL" id="AZHX01000319">
    <property type="protein sequence ID" value="ETX08016.1"/>
    <property type="molecule type" value="Genomic_DNA"/>
</dbReference>
<gene>
    <name evidence="4" type="ORF">ETSY2_07840</name>
</gene>
<dbReference type="Pfam" id="PF00072">
    <property type="entry name" value="Response_reg"/>
    <property type="match status" value="1"/>
</dbReference>
<protein>
    <submittedName>
        <fullName evidence="4">Fis family transcriptional regulator</fullName>
    </submittedName>
</protein>
<dbReference type="PROSITE" id="PS50110">
    <property type="entry name" value="RESPONSE_REGULATORY"/>
    <property type="match status" value="1"/>
</dbReference>
<dbReference type="Gene3D" id="3.40.50.2300">
    <property type="match status" value="1"/>
</dbReference>
<comment type="caution">
    <text evidence="4">The sequence shown here is derived from an EMBL/GenBank/DDBJ whole genome shotgun (WGS) entry which is preliminary data.</text>
</comment>
<dbReference type="SUPFAM" id="SSF52172">
    <property type="entry name" value="CheY-like"/>
    <property type="match status" value="1"/>
</dbReference>
<proteinExistence type="predicted"/>
<dbReference type="AlphaFoldDB" id="W4MDK6"/>
<keyword evidence="1 2" id="KW-0597">Phosphoprotein</keyword>
<organism evidence="4 5">
    <name type="scientific">Candidatus Entotheonella gemina</name>
    <dbReference type="NCBI Taxonomy" id="1429439"/>
    <lineage>
        <taxon>Bacteria</taxon>
        <taxon>Pseudomonadati</taxon>
        <taxon>Nitrospinota/Tectimicrobiota group</taxon>
        <taxon>Candidatus Tectimicrobiota</taxon>
        <taxon>Candidatus Entotheonellia</taxon>
        <taxon>Candidatus Entotheonellales</taxon>
        <taxon>Candidatus Entotheonellaceae</taxon>
        <taxon>Candidatus Entotheonella</taxon>
    </lineage>
</organism>